<dbReference type="GO" id="GO:0004519">
    <property type="term" value="F:endonuclease activity"/>
    <property type="evidence" value="ECO:0007669"/>
    <property type="project" value="UniProtKB-KW"/>
</dbReference>
<dbReference type="GO" id="GO:0015074">
    <property type="term" value="P:DNA integration"/>
    <property type="evidence" value="ECO:0007669"/>
    <property type="project" value="UniProtKB-KW"/>
</dbReference>
<keyword evidence="11" id="KW-0229">DNA integration</keyword>
<keyword evidence="12" id="KW-0695">RNA-directed DNA polymerase</keyword>
<dbReference type="InterPro" id="IPR001584">
    <property type="entry name" value="Integrase_cat-core"/>
</dbReference>
<dbReference type="GO" id="GO:0005524">
    <property type="term" value="F:ATP binding"/>
    <property type="evidence" value="ECO:0007669"/>
    <property type="project" value="UniProtKB-KW"/>
</dbReference>
<dbReference type="PANTHER" id="PTHR42648">
    <property type="entry name" value="TRANSPOSASE, PUTATIVE-RELATED"/>
    <property type="match status" value="1"/>
</dbReference>
<dbReference type="InterPro" id="IPR039537">
    <property type="entry name" value="Retrotran_Ty1/copia-like"/>
</dbReference>
<evidence type="ECO:0000256" key="1">
    <source>
        <dbReference type="ARBA" id="ARBA00002180"/>
    </source>
</evidence>
<keyword evidence="13" id="KW-0548">Nucleotidyltransferase</keyword>
<keyword evidence="14" id="KW-0917">Virion maturation</keyword>
<keyword evidence="8" id="KW-0378">Hydrolase</keyword>
<comment type="function">
    <text evidence="1">The aspartyl protease (PR) mediates the proteolytic cleavages of the Gag and Gag-Pol polyproteins after assembly of the VLP.</text>
</comment>
<feature type="compositionally biased region" description="Low complexity" evidence="17">
    <location>
        <begin position="837"/>
        <end position="848"/>
    </location>
</feature>
<evidence type="ECO:0000256" key="14">
    <source>
        <dbReference type="ARBA" id="ARBA00023113"/>
    </source>
</evidence>
<feature type="compositionally biased region" description="Basic and acidic residues" evidence="17">
    <location>
        <begin position="616"/>
        <end position="629"/>
    </location>
</feature>
<evidence type="ECO:0000256" key="12">
    <source>
        <dbReference type="ARBA" id="ARBA00022918"/>
    </source>
</evidence>
<dbReference type="PROSITE" id="PS50994">
    <property type="entry name" value="INTEGRASE"/>
    <property type="match status" value="1"/>
</dbReference>
<evidence type="ECO:0000256" key="17">
    <source>
        <dbReference type="SAM" id="MobiDB-lite"/>
    </source>
</evidence>
<feature type="region of interest" description="Disordered" evidence="17">
    <location>
        <begin position="70"/>
        <end position="110"/>
    </location>
</feature>
<keyword evidence="5" id="KW-0479">Metal-binding</keyword>
<accession>A0A9W6XHJ9</accession>
<feature type="domain" description="Integrase catalytic" evidence="18">
    <location>
        <begin position="371"/>
        <end position="488"/>
    </location>
</feature>
<keyword evidence="10" id="KW-0460">Magnesium</keyword>
<dbReference type="GO" id="GO:0003676">
    <property type="term" value="F:nucleic acid binding"/>
    <property type="evidence" value="ECO:0007669"/>
    <property type="project" value="InterPro"/>
</dbReference>
<keyword evidence="4" id="KW-0540">Nuclease</keyword>
<dbReference type="Proteomes" id="UP001165121">
    <property type="component" value="Unassembled WGS sequence"/>
</dbReference>
<dbReference type="PANTHER" id="PTHR42648:SF11">
    <property type="entry name" value="TRANSPOSON TY4-P GAG-POL POLYPROTEIN"/>
    <property type="match status" value="1"/>
</dbReference>
<feature type="compositionally biased region" description="Basic and acidic residues" evidence="17">
    <location>
        <begin position="849"/>
        <end position="861"/>
    </location>
</feature>
<evidence type="ECO:0000256" key="3">
    <source>
        <dbReference type="ARBA" id="ARBA00022670"/>
    </source>
</evidence>
<evidence type="ECO:0000256" key="2">
    <source>
        <dbReference type="ARBA" id="ARBA00022612"/>
    </source>
</evidence>
<evidence type="ECO:0000256" key="13">
    <source>
        <dbReference type="ARBA" id="ARBA00022932"/>
    </source>
</evidence>
<evidence type="ECO:0000256" key="10">
    <source>
        <dbReference type="ARBA" id="ARBA00022842"/>
    </source>
</evidence>
<evidence type="ECO:0000256" key="7">
    <source>
        <dbReference type="ARBA" id="ARBA00022759"/>
    </source>
</evidence>
<dbReference type="SUPFAM" id="SSF53098">
    <property type="entry name" value="Ribonuclease H-like"/>
    <property type="match status" value="1"/>
</dbReference>
<dbReference type="GO" id="GO:0046872">
    <property type="term" value="F:metal ion binding"/>
    <property type="evidence" value="ECO:0007669"/>
    <property type="project" value="UniProtKB-KW"/>
</dbReference>
<dbReference type="AlphaFoldDB" id="A0A9W6XHJ9"/>
<feature type="region of interest" description="Disordered" evidence="17">
    <location>
        <begin position="604"/>
        <end position="642"/>
    </location>
</feature>
<evidence type="ECO:0000259" key="18">
    <source>
        <dbReference type="PROSITE" id="PS50994"/>
    </source>
</evidence>
<gene>
    <name evidence="19" type="ORF">Pfra01_001118700</name>
</gene>
<sequence length="861" mass="94531">MQSAPPSPKKPKVKDVKCRLFDGAEVFCKNACPKLAERVYAKADVSNPDRHAEADRARALLYQLRGDGRKLGTGKRAQFTSGRNDRNDRKPKRRGSHDQTPFSHRQEEVTEGNSAIVAKCYVCGDPKHKFTTCPFMIKAKQLASANAVTASDGDDSVATDNGIGDGADIWMAVAATLQENESAEWLLDSGATHPLCGNREHIAGLEPAYLPIRVANGAVIEATAKGSCVVTTSVNGIVKPILLTNVYFAEGLQRNLVSVKQLRKAGLTVIFGANCTIRDSNDNIVATAAEKRDLWCLSSPPMGSANFAKVRTSTLHIWHQRLGHVNYQDILRMVDKGLVWGITLGNRKAEFCMSCSEAKQTKRAQPSEDTSASSPTDEVGAVIGMDLKTDLTPDRLGHKHILTMIDYGSSFNKAQLLKTKGEAAEHIRLFITKFERHFNVRVKYIRTDGGGELSSRPFQRLLSIKVIIHQSSETDTSASNVIYASYIRNRHSTRANPDLQTPLECLTGKPPSVAHILKFGSNCTLHIANKKAKSLRKRAERAIVLEVSPVRKGYIHYLPRTKKITVSASIQNIEQLNVKQSATLIDDIDAATGQNPLVAVETVNEDHATSPCSSEVPDKSDGKTAKDTTDAEQLPDRLPTSPRHEDTLVVNWVSPPASFLEQFATLVRLFLTVGATAGSAFSIFAELDHVPEPSSLKQAMASRHWPQWKEAIAAELAAISKNSTWEIFDAPPNVNLITGKWVFKIKFTSLGELERFKARDCDFTRSRLDPGLYFRRHPSGKLTVLGLYVDDVLIVSQDPADTDRIMEQLKMKFNVKDLGVASKCLGFASNKMSAALSSTTNPTSTSSSKRPDLRIADQLAH</sequence>
<dbReference type="Gene3D" id="3.30.420.10">
    <property type="entry name" value="Ribonuclease H-like superfamily/Ribonuclease H"/>
    <property type="match status" value="1"/>
</dbReference>
<keyword evidence="3" id="KW-0645">Protease</keyword>
<feature type="region of interest" description="Disordered" evidence="17">
    <location>
        <begin position="836"/>
        <end position="861"/>
    </location>
</feature>
<dbReference type="InterPro" id="IPR013103">
    <property type="entry name" value="RVT_2"/>
</dbReference>
<dbReference type="Pfam" id="PF13976">
    <property type="entry name" value="gag_pre-integrs"/>
    <property type="match status" value="1"/>
</dbReference>
<evidence type="ECO:0000256" key="16">
    <source>
        <dbReference type="ARBA" id="ARBA00023268"/>
    </source>
</evidence>
<reference evidence="19" key="1">
    <citation type="submission" date="2023-04" db="EMBL/GenBank/DDBJ databases">
        <title>Phytophthora fragariaefolia NBRC 109709.</title>
        <authorList>
            <person name="Ichikawa N."/>
            <person name="Sato H."/>
            <person name="Tonouchi N."/>
        </authorList>
    </citation>
    <scope>NUCLEOTIDE SEQUENCE</scope>
    <source>
        <strain evidence="19">NBRC 109709</strain>
    </source>
</reference>
<evidence type="ECO:0000256" key="15">
    <source>
        <dbReference type="ARBA" id="ARBA00023172"/>
    </source>
</evidence>
<keyword evidence="2" id="KW-1188">Viral release from host cell</keyword>
<name>A0A9W6XHJ9_9STRA</name>
<dbReference type="GO" id="GO:0003964">
    <property type="term" value="F:RNA-directed DNA polymerase activity"/>
    <property type="evidence" value="ECO:0007669"/>
    <property type="project" value="UniProtKB-KW"/>
</dbReference>
<dbReference type="GO" id="GO:0003887">
    <property type="term" value="F:DNA-directed DNA polymerase activity"/>
    <property type="evidence" value="ECO:0007669"/>
    <property type="project" value="UniProtKB-KW"/>
</dbReference>
<evidence type="ECO:0000256" key="5">
    <source>
        <dbReference type="ARBA" id="ARBA00022723"/>
    </source>
</evidence>
<evidence type="ECO:0000256" key="9">
    <source>
        <dbReference type="ARBA" id="ARBA00022840"/>
    </source>
</evidence>
<dbReference type="InterPro" id="IPR012337">
    <property type="entry name" value="RNaseH-like_sf"/>
</dbReference>
<dbReference type="Pfam" id="PF22936">
    <property type="entry name" value="Pol_BBD"/>
    <property type="match status" value="1"/>
</dbReference>
<dbReference type="EMBL" id="BSXT01001097">
    <property type="protein sequence ID" value="GMF38598.1"/>
    <property type="molecule type" value="Genomic_DNA"/>
</dbReference>
<dbReference type="Pfam" id="PF07727">
    <property type="entry name" value="RVT_2"/>
    <property type="match status" value="1"/>
</dbReference>
<evidence type="ECO:0000313" key="20">
    <source>
        <dbReference type="Proteomes" id="UP001165121"/>
    </source>
</evidence>
<evidence type="ECO:0000256" key="8">
    <source>
        <dbReference type="ARBA" id="ARBA00022801"/>
    </source>
</evidence>
<keyword evidence="15" id="KW-0233">DNA recombination</keyword>
<dbReference type="OrthoDB" id="112006at2759"/>
<organism evidence="19 20">
    <name type="scientific">Phytophthora fragariaefolia</name>
    <dbReference type="NCBI Taxonomy" id="1490495"/>
    <lineage>
        <taxon>Eukaryota</taxon>
        <taxon>Sar</taxon>
        <taxon>Stramenopiles</taxon>
        <taxon>Oomycota</taxon>
        <taxon>Peronosporomycetes</taxon>
        <taxon>Peronosporales</taxon>
        <taxon>Peronosporaceae</taxon>
        <taxon>Phytophthora</taxon>
    </lineage>
</organism>
<evidence type="ECO:0000256" key="11">
    <source>
        <dbReference type="ARBA" id="ARBA00022908"/>
    </source>
</evidence>
<evidence type="ECO:0000256" key="6">
    <source>
        <dbReference type="ARBA" id="ARBA00022741"/>
    </source>
</evidence>
<keyword evidence="13" id="KW-0808">Transferase</keyword>
<keyword evidence="16" id="KW-0511">Multifunctional enzyme</keyword>
<comment type="caution">
    <text evidence="19">The sequence shown here is derived from an EMBL/GenBank/DDBJ whole genome shotgun (WGS) entry which is preliminary data.</text>
</comment>
<evidence type="ECO:0000256" key="4">
    <source>
        <dbReference type="ARBA" id="ARBA00022722"/>
    </source>
</evidence>
<dbReference type="GO" id="GO:0006310">
    <property type="term" value="P:DNA recombination"/>
    <property type="evidence" value="ECO:0007669"/>
    <property type="project" value="UniProtKB-KW"/>
</dbReference>
<evidence type="ECO:0000313" key="19">
    <source>
        <dbReference type="EMBL" id="GMF38598.1"/>
    </source>
</evidence>
<keyword evidence="13" id="KW-0239">DNA-directed DNA polymerase</keyword>
<dbReference type="InterPro" id="IPR054722">
    <property type="entry name" value="PolX-like_BBD"/>
</dbReference>
<keyword evidence="7" id="KW-0255">Endonuclease</keyword>
<proteinExistence type="predicted"/>
<protein>
    <submittedName>
        <fullName evidence="19">Unnamed protein product</fullName>
    </submittedName>
</protein>
<dbReference type="GO" id="GO:0006508">
    <property type="term" value="P:proteolysis"/>
    <property type="evidence" value="ECO:0007669"/>
    <property type="project" value="UniProtKB-KW"/>
</dbReference>
<dbReference type="InterPro" id="IPR036397">
    <property type="entry name" value="RNaseH_sf"/>
</dbReference>
<dbReference type="GO" id="GO:0008233">
    <property type="term" value="F:peptidase activity"/>
    <property type="evidence" value="ECO:0007669"/>
    <property type="project" value="UniProtKB-KW"/>
</dbReference>
<dbReference type="InterPro" id="IPR025724">
    <property type="entry name" value="GAG-pre-integrase_dom"/>
</dbReference>
<keyword evidence="6" id="KW-0547">Nucleotide-binding</keyword>
<keyword evidence="9" id="KW-0067">ATP-binding</keyword>
<keyword evidence="20" id="KW-1185">Reference proteome</keyword>